<comment type="caution">
    <text evidence="1">The sequence shown here is derived from an EMBL/GenBank/DDBJ whole genome shotgun (WGS) entry which is preliminary data.</text>
</comment>
<gene>
    <name evidence="1" type="ORF">E5336_10820</name>
</gene>
<dbReference type="EMBL" id="SRYG01000026">
    <property type="protein sequence ID" value="TGY64984.1"/>
    <property type="molecule type" value="Genomic_DNA"/>
</dbReference>
<keyword evidence="2" id="KW-1185">Reference proteome</keyword>
<reference evidence="1" key="1">
    <citation type="submission" date="2019-04" db="EMBL/GenBank/DDBJ databases">
        <title>Microbes associate with the intestines of laboratory mice.</title>
        <authorList>
            <person name="Navarre W."/>
            <person name="Wong E."/>
            <person name="Huang K."/>
            <person name="Tropini C."/>
            <person name="Ng K."/>
            <person name="Yu B."/>
        </authorList>
    </citation>
    <scope>NUCLEOTIDE SEQUENCE</scope>
    <source>
        <strain evidence="1">NM09_H32</strain>
    </source>
</reference>
<accession>A0AC61R4V4</accession>
<sequence>MKKKKRKWIAGLLAFGLLAGCQKPVQKQADTLVYASQDYTRIDPIVDEHGEINLLLFDGLTAHDENNDVVPALATSWTYDEAAQTWTFHLRNDVTWHDGEPFSAEDVKFTIEAIMDPDNESENAANFMDVESIETPDGQTVIFKLAEPNVAFIDYMSIPILPKHCLEGEDMQTSDFFRHPVGTGPYALEAWETGQAITMRANDAYFAGEPNIKNVVFKIVPDSNARALQLRGGEVDLAQLAPKDAQGFKDMEGFDVYDMKTADYRGILYNFNNPYWHQNKDIIPAISYAIDRDAIVQSVLLGQGEAAYSPIQKNEYNDEGMERFDYDPQKSEALLQAAGCVKNEDGFYERDGEIIGFTLVAPADDSVRQDIARIVAQQLNDVGIDCSIDVPAQVDWSKQMAYVIGWGSPFDADDHTFKVFGSGQAANYASYTNADVDRYLQAARSSADPAARKVAYASFLQALTQDPAFTFICYVDADYVADSRVRGIVPEQVLGHHGVGIFQNIEQWTIS</sequence>
<organism evidence="1 2">
    <name type="scientific">Dubosiella muris</name>
    <dbReference type="NCBI Taxonomy" id="3038133"/>
    <lineage>
        <taxon>Bacteria</taxon>
        <taxon>Bacillati</taxon>
        <taxon>Bacillota</taxon>
        <taxon>Erysipelotrichia</taxon>
        <taxon>Erysipelotrichales</taxon>
        <taxon>Erysipelotrichaceae</taxon>
        <taxon>Dubosiella</taxon>
    </lineage>
</organism>
<name>A0AC61R4V4_9FIRM</name>
<proteinExistence type="predicted"/>
<evidence type="ECO:0000313" key="2">
    <source>
        <dbReference type="Proteomes" id="UP000308836"/>
    </source>
</evidence>
<dbReference type="Proteomes" id="UP000308836">
    <property type="component" value="Unassembled WGS sequence"/>
</dbReference>
<evidence type="ECO:0000313" key="1">
    <source>
        <dbReference type="EMBL" id="TGY64984.1"/>
    </source>
</evidence>
<protein>
    <submittedName>
        <fullName evidence="1">ABC transporter substrate-binding protein</fullName>
    </submittedName>
</protein>